<evidence type="ECO:0000313" key="2">
    <source>
        <dbReference type="Proteomes" id="UP000242432"/>
    </source>
</evidence>
<keyword evidence="2" id="KW-1185">Reference proteome</keyword>
<accession>A0A1T4VZD4</accession>
<dbReference type="EMBL" id="FUXX01000070">
    <property type="protein sequence ID" value="SKA70346.1"/>
    <property type="molecule type" value="Genomic_DNA"/>
</dbReference>
<dbReference type="Proteomes" id="UP000242432">
    <property type="component" value="Unassembled WGS sequence"/>
</dbReference>
<dbReference type="InterPro" id="IPR011050">
    <property type="entry name" value="Pectin_lyase_fold/virulence"/>
</dbReference>
<protein>
    <recommendedName>
        <fullName evidence="3">DUF3737 family protein</fullName>
    </recommendedName>
</protein>
<evidence type="ECO:0008006" key="3">
    <source>
        <dbReference type="Google" id="ProtNLM"/>
    </source>
</evidence>
<gene>
    <name evidence="1" type="ORF">SAMN02745213_02318</name>
</gene>
<name>A0A1T4VZD4_9GAMM</name>
<organism evidence="1 2">
    <name type="scientific">Succinivibrio dextrinosolvens DSM 3072</name>
    <dbReference type="NCBI Taxonomy" id="1123324"/>
    <lineage>
        <taxon>Bacteria</taxon>
        <taxon>Pseudomonadati</taxon>
        <taxon>Pseudomonadota</taxon>
        <taxon>Gammaproteobacteria</taxon>
        <taxon>Aeromonadales</taxon>
        <taxon>Succinivibrionaceae</taxon>
        <taxon>Succinivibrio</taxon>
    </lineage>
</organism>
<reference evidence="2" key="1">
    <citation type="submission" date="2017-02" db="EMBL/GenBank/DDBJ databases">
        <authorList>
            <person name="Varghese N."/>
            <person name="Submissions S."/>
        </authorList>
    </citation>
    <scope>NUCLEOTIDE SEQUENCE [LARGE SCALE GENOMIC DNA]</scope>
    <source>
        <strain evidence="2">DSM 3072</strain>
    </source>
</reference>
<dbReference type="Gene3D" id="2.160.20.10">
    <property type="entry name" value="Single-stranded right-handed beta-helix, Pectin lyase-like"/>
    <property type="match status" value="1"/>
</dbReference>
<dbReference type="STRING" id="83771.SAMN02910357_01465"/>
<dbReference type="SUPFAM" id="SSF51126">
    <property type="entry name" value="Pectin lyase-like"/>
    <property type="match status" value="1"/>
</dbReference>
<proteinExistence type="predicted"/>
<dbReference type="RefSeq" id="WP_078929581.1">
    <property type="nucleotide sequence ID" value="NZ_FUXX01000070.1"/>
</dbReference>
<dbReference type="Pfam" id="PF12541">
    <property type="entry name" value="DUF3737"/>
    <property type="match status" value="1"/>
</dbReference>
<dbReference type="AlphaFoldDB" id="A0A1T4VZD4"/>
<dbReference type="InterPro" id="IPR022208">
    <property type="entry name" value="DUF3737"/>
</dbReference>
<dbReference type="InterPro" id="IPR012334">
    <property type="entry name" value="Pectin_lyas_fold"/>
</dbReference>
<evidence type="ECO:0000313" key="1">
    <source>
        <dbReference type="EMBL" id="SKA70346.1"/>
    </source>
</evidence>
<sequence>MSIIENREFEGERPLFYQKDLSLSKIKVLNGESAIKECINVTCTDSSFNGKYPFWHADIAQIEKCVFETGARAAIWYSKNLTMKDCQVIAPKMFRRCSGLKLLNVDFTDAQETLWDCTDIRVNNIKAVHADYIFMNSSDIEVENFELHGNYSFQNCSNVKIKNSNLETKDAFWEAKNVTVENCTISGEFLGWHSENLTLINCKIKGTQPLCYAKNLKIINCTFDEDCDLAFEYSSVDAEIKGHVTSIKNPLTGRIRVDSVGEIISDANAKAPNDCVIEVVNE</sequence>